<protein>
    <submittedName>
        <fullName evidence="5 7">Fanconi anemia group J protein</fullName>
    </submittedName>
</protein>
<dbReference type="SMART" id="SM00488">
    <property type="entry name" value="DEXDc2"/>
    <property type="match status" value="1"/>
</dbReference>
<reference evidence="5 6" key="1">
    <citation type="submission" date="2014-09" db="EMBL/GenBank/DDBJ databases">
        <authorList>
            <person name="Martin A.A."/>
        </authorList>
    </citation>
    <scope>NUCLEOTIDE SEQUENCE</scope>
    <source>
        <strain evidence="6">ED321</strain>
        <strain evidence="5">ED321 Heterogonic</strain>
    </source>
</reference>
<dbReference type="InterPro" id="IPR014013">
    <property type="entry name" value="Helic_SF1/SF2_ATP-bd_DinG/Rad3"/>
</dbReference>
<dbReference type="GO" id="GO:1990918">
    <property type="term" value="P:double-strand break repair involved in meiotic recombination"/>
    <property type="evidence" value="ECO:0007669"/>
    <property type="project" value="TreeGrafter"/>
</dbReference>
<dbReference type="GO" id="GO:0006289">
    <property type="term" value="P:nucleotide-excision repair"/>
    <property type="evidence" value="ECO:0007669"/>
    <property type="project" value="TreeGrafter"/>
</dbReference>
<evidence type="ECO:0000259" key="4">
    <source>
        <dbReference type="PROSITE" id="PS51193"/>
    </source>
</evidence>
<name>A0A090LAV4_STRRB</name>
<dbReference type="PROSITE" id="PS00690">
    <property type="entry name" value="DEAH_ATP_HELICASE"/>
    <property type="match status" value="1"/>
</dbReference>
<dbReference type="GO" id="GO:0003678">
    <property type="term" value="F:DNA helicase activity"/>
    <property type="evidence" value="ECO:0007669"/>
    <property type="project" value="InterPro"/>
</dbReference>
<dbReference type="AlphaFoldDB" id="A0A090LAV4"/>
<evidence type="ECO:0000313" key="6">
    <source>
        <dbReference type="Proteomes" id="UP000035682"/>
    </source>
</evidence>
<evidence type="ECO:0000313" key="7">
    <source>
        <dbReference type="WBParaSite" id="SRAE_1000348100.1"/>
    </source>
</evidence>
<dbReference type="GO" id="GO:0003677">
    <property type="term" value="F:DNA binding"/>
    <property type="evidence" value="ECO:0007669"/>
    <property type="project" value="InterPro"/>
</dbReference>
<organism evidence="5">
    <name type="scientific">Strongyloides ratti</name>
    <name type="common">Parasitic roundworm</name>
    <dbReference type="NCBI Taxonomy" id="34506"/>
    <lineage>
        <taxon>Eukaryota</taxon>
        <taxon>Metazoa</taxon>
        <taxon>Ecdysozoa</taxon>
        <taxon>Nematoda</taxon>
        <taxon>Chromadorea</taxon>
        <taxon>Rhabditida</taxon>
        <taxon>Tylenchina</taxon>
        <taxon>Panagrolaimomorpha</taxon>
        <taxon>Strongyloidoidea</taxon>
        <taxon>Strongyloididae</taxon>
        <taxon>Strongyloides</taxon>
    </lineage>
</organism>
<dbReference type="GO" id="GO:0005524">
    <property type="term" value="F:ATP binding"/>
    <property type="evidence" value="ECO:0007669"/>
    <property type="project" value="UniProtKB-KW"/>
</dbReference>
<evidence type="ECO:0000256" key="2">
    <source>
        <dbReference type="ARBA" id="ARBA00022801"/>
    </source>
</evidence>
<proteinExistence type="predicted"/>
<dbReference type="Pfam" id="PF06733">
    <property type="entry name" value="DEAD_2"/>
    <property type="match status" value="1"/>
</dbReference>
<dbReference type="GeneID" id="36377593"/>
<dbReference type="InterPro" id="IPR045028">
    <property type="entry name" value="DinG/Rad3-like"/>
</dbReference>
<dbReference type="eggNOG" id="KOG1132">
    <property type="taxonomic scope" value="Eukaryota"/>
</dbReference>
<dbReference type="CTD" id="36377593"/>
<feature type="domain" description="Helicase ATP-binding" evidence="4">
    <location>
        <begin position="49"/>
        <end position="388"/>
    </location>
</feature>
<dbReference type="InterPro" id="IPR010614">
    <property type="entry name" value="RAD3-like_helicase_DEAD"/>
</dbReference>
<dbReference type="PANTHER" id="PTHR11472:SF47">
    <property type="entry name" value="FANCONI ANEMIA GROUP J PROTEIN"/>
    <property type="match status" value="1"/>
</dbReference>
<keyword evidence="3" id="KW-0067">ATP-binding</keyword>
<dbReference type="InterPro" id="IPR027417">
    <property type="entry name" value="P-loop_NTPase"/>
</dbReference>
<evidence type="ECO:0000313" key="5">
    <source>
        <dbReference type="EMBL" id="CEF65228.1"/>
    </source>
</evidence>
<sequence>MSRTHGNQQMITSFFKKKSEEDTVVNRKRARIKIKTDNNECRTLCISSINVEFPGFFNPYPSQELIMEANILSFIKSNNVLVESPTGSGKTMALLSSTIGWLVKYKKEFLTSIENCLQHGTNKSNKEEYCKSPQNKKIKSDEKKCSVDECLNYDNNILIKSFNEEEKNSIKCTCMNEIKIYYSTRTHKQIAQVIKELKRLPYCYGNSNNIVSIKHTILSAKEHTCINSEVKRSSNISERCKEIDLDKKTKCRFKMNLLKKFDLTIRSSIGLKTSPVWDIEELVHYGEMFRVCPHFAASTFLRNDANIIFCPFNYIVDPIIRDTANINLKNSIVILDEAHNIESFCRSSSSFDFTEKEIIHSLNDVYLKKCKLIKLIKRNSSIEFKKEEDDIEVSEFTISYLNKYLEELNCIIEFFKLFLNWFKSFSIEVLNEPSKTNIQGRIFRTSEIMRSLVISKLIRYKNDLVELNRLKNSWIGAMGFADEDKNDINNSITDTNEKLKKLKINTLSINFLFYRKIGYYV</sequence>
<keyword evidence="1" id="KW-0547">Nucleotide-binding</keyword>
<accession>A0A090LAV4</accession>
<dbReference type="InterPro" id="IPR002464">
    <property type="entry name" value="DNA/RNA_helicase_DEAH_CS"/>
</dbReference>
<dbReference type="InterPro" id="IPR006554">
    <property type="entry name" value="Helicase-like_DEXD_c2"/>
</dbReference>
<dbReference type="GO" id="GO:0016818">
    <property type="term" value="F:hydrolase activity, acting on acid anhydrides, in phosphorus-containing anhydrides"/>
    <property type="evidence" value="ECO:0007669"/>
    <property type="project" value="InterPro"/>
</dbReference>
<reference evidence="7" key="2">
    <citation type="submission" date="2020-12" db="UniProtKB">
        <authorList>
            <consortium name="WormBaseParasite"/>
        </authorList>
    </citation>
    <scope>IDENTIFICATION</scope>
</reference>
<dbReference type="RefSeq" id="XP_024504429.1">
    <property type="nucleotide sequence ID" value="XM_024650675.1"/>
</dbReference>
<gene>
    <name evidence="5 7 8" type="ORF">SRAE_1000348100</name>
</gene>
<dbReference type="STRING" id="34506.A0A090LAV4"/>
<keyword evidence="2" id="KW-0378">Hydrolase</keyword>
<dbReference type="WBParaSite" id="SRAE_1000348100.1">
    <property type="protein sequence ID" value="SRAE_1000348100.1"/>
    <property type="gene ID" value="WBGene00260098"/>
</dbReference>
<dbReference type="GO" id="GO:0005634">
    <property type="term" value="C:nucleus"/>
    <property type="evidence" value="ECO:0007669"/>
    <property type="project" value="TreeGrafter"/>
</dbReference>
<evidence type="ECO:0000313" key="8">
    <source>
        <dbReference type="WormBase" id="SRAE_1000348100"/>
    </source>
</evidence>
<evidence type="ECO:0000256" key="3">
    <source>
        <dbReference type="ARBA" id="ARBA00022840"/>
    </source>
</evidence>
<dbReference type="Proteomes" id="UP000035682">
    <property type="component" value="Unplaced"/>
</dbReference>
<dbReference type="Gene3D" id="3.40.50.300">
    <property type="entry name" value="P-loop containing nucleotide triphosphate hydrolases"/>
    <property type="match status" value="1"/>
</dbReference>
<dbReference type="SUPFAM" id="SSF52540">
    <property type="entry name" value="P-loop containing nucleoside triphosphate hydrolases"/>
    <property type="match status" value="1"/>
</dbReference>
<keyword evidence="6" id="KW-1185">Reference proteome</keyword>
<dbReference type="OrthoDB" id="19182at2759"/>
<dbReference type="WormBase" id="SRAE_1000348100">
    <property type="protein sequence ID" value="SRP08061"/>
    <property type="gene ID" value="WBGene00260098"/>
</dbReference>
<evidence type="ECO:0000256" key="1">
    <source>
        <dbReference type="ARBA" id="ARBA00022741"/>
    </source>
</evidence>
<dbReference type="PANTHER" id="PTHR11472">
    <property type="entry name" value="DNA REPAIR DEAD HELICASE RAD3/XP-D SUBFAMILY MEMBER"/>
    <property type="match status" value="1"/>
</dbReference>
<dbReference type="PROSITE" id="PS51193">
    <property type="entry name" value="HELICASE_ATP_BIND_2"/>
    <property type="match status" value="1"/>
</dbReference>
<dbReference type="EMBL" id="LN609528">
    <property type="protein sequence ID" value="CEF65228.1"/>
    <property type="molecule type" value="Genomic_DNA"/>
</dbReference>